<evidence type="ECO:0000313" key="2">
    <source>
        <dbReference type="EMBL" id="BAM95108.1"/>
    </source>
</evidence>
<evidence type="ECO:0000259" key="1">
    <source>
        <dbReference type="Pfam" id="PF00535"/>
    </source>
</evidence>
<organism evidence="2">
    <name type="scientific">Streptococcus suis</name>
    <dbReference type="NCBI Taxonomy" id="1307"/>
    <lineage>
        <taxon>Bacteria</taxon>
        <taxon>Bacillati</taxon>
        <taxon>Bacillota</taxon>
        <taxon>Bacilli</taxon>
        <taxon>Lactobacillales</taxon>
        <taxon>Streptococcaceae</taxon>
        <taxon>Streptococcus</taxon>
    </lineage>
</organism>
<protein>
    <submittedName>
        <fullName evidence="2">Glycosyltransferase</fullName>
    </submittedName>
</protein>
<dbReference type="AlphaFoldDB" id="M1VRL1"/>
<dbReference type="GO" id="GO:0016758">
    <property type="term" value="F:hexosyltransferase activity"/>
    <property type="evidence" value="ECO:0007669"/>
    <property type="project" value="UniProtKB-ARBA"/>
</dbReference>
<name>M1VRL1_STRSU</name>
<feature type="domain" description="Glycosyltransferase 2-like" evidence="1">
    <location>
        <begin position="7"/>
        <end position="116"/>
    </location>
</feature>
<keyword evidence="2" id="KW-0808">Transferase</keyword>
<dbReference type="InterPro" id="IPR001173">
    <property type="entry name" value="Glyco_trans_2-like"/>
</dbReference>
<dbReference type="Gene3D" id="3.90.550.10">
    <property type="entry name" value="Spore Coat Polysaccharide Biosynthesis Protein SpsA, Chain A"/>
    <property type="match status" value="1"/>
</dbReference>
<proteinExistence type="predicted"/>
<dbReference type="Pfam" id="PF00535">
    <property type="entry name" value="Glycos_transf_2"/>
    <property type="match status" value="1"/>
</dbReference>
<reference evidence="2" key="1">
    <citation type="journal article" date="2013" name="Appl. Environ. Microbiol.">
        <title>Genetic analysis of capsular polysaccharide synthesis gene clusters from all serotypes of Streptococcus suis: potential mechanisms for generation of capsular variation.</title>
        <authorList>
            <person name="Okura M."/>
            <person name="Takamatsu D."/>
            <person name="Maruyama F."/>
            <person name="Nozawa T."/>
            <person name="Nakagawa I."/>
            <person name="Osaki M."/>
            <person name="Sekizaki T."/>
            <person name="Gottschalk M."/>
            <person name="Kumagai Y."/>
            <person name="Hamada S."/>
        </authorList>
    </citation>
    <scope>NUCLEOTIDE SEQUENCE</scope>
    <source>
        <strain evidence="2">EA1172.91</strain>
    </source>
</reference>
<gene>
    <name evidence="2" type="primary">cps32J</name>
</gene>
<dbReference type="CDD" id="cd00761">
    <property type="entry name" value="Glyco_tranf_GTA_type"/>
    <property type="match status" value="1"/>
</dbReference>
<dbReference type="PANTHER" id="PTHR22916:SF3">
    <property type="entry name" value="UDP-GLCNAC:BETAGAL BETA-1,3-N-ACETYLGLUCOSAMINYLTRANSFERASE-LIKE PROTEIN 1"/>
    <property type="match status" value="1"/>
</dbReference>
<sequence>MVFRKLSIIIPVYNCESFLETCLNSIVSEMNELIELILINDGSIDGSGEICEKYSNQYENIIYLLKNNTGVSDTRNVGINSAQGEYIIFVDSDDFLAKGWSKVVFSLFEKDADFTIIESGLSKELYTKKEVFDCLFHLNHNIKWCSTPWSKIYKRSLLLEKKILFETNVFHGEDLLFNAEVISNSTNILFSNKNIYYYRQNNLSITKSFNKNIFESDKKFLNIVKQKYDIKYYYFCLENAIMMFLNKISQVNYMEGFKFYRIFREEPYSSYIRNNSDYFNKSRNILFNFIKYDLIFILIIAFKAKNIIARNKIDSLIKI</sequence>
<dbReference type="EMBL" id="AB737836">
    <property type="protein sequence ID" value="BAM95108.1"/>
    <property type="molecule type" value="Genomic_DNA"/>
</dbReference>
<dbReference type="InterPro" id="IPR029044">
    <property type="entry name" value="Nucleotide-diphossugar_trans"/>
</dbReference>
<dbReference type="SUPFAM" id="SSF53448">
    <property type="entry name" value="Nucleotide-diphospho-sugar transferases"/>
    <property type="match status" value="1"/>
</dbReference>
<accession>M1VRL1</accession>
<dbReference type="PANTHER" id="PTHR22916">
    <property type="entry name" value="GLYCOSYLTRANSFERASE"/>
    <property type="match status" value="1"/>
</dbReference>